<proteinExistence type="predicted"/>
<gene>
    <name evidence="1" type="ORF">S03H2_05783</name>
</gene>
<protein>
    <submittedName>
        <fullName evidence="1">Uncharacterized protein</fullName>
    </submittedName>
</protein>
<comment type="caution">
    <text evidence="1">The sequence shown here is derived from an EMBL/GenBank/DDBJ whole genome shotgun (WGS) entry which is preliminary data.</text>
</comment>
<dbReference type="EMBL" id="BARU01002452">
    <property type="protein sequence ID" value="GAH28370.1"/>
    <property type="molecule type" value="Genomic_DNA"/>
</dbReference>
<name>X1F709_9ZZZZ</name>
<evidence type="ECO:0000313" key="1">
    <source>
        <dbReference type="EMBL" id="GAH28370.1"/>
    </source>
</evidence>
<organism evidence="1">
    <name type="scientific">marine sediment metagenome</name>
    <dbReference type="NCBI Taxonomy" id="412755"/>
    <lineage>
        <taxon>unclassified sequences</taxon>
        <taxon>metagenomes</taxon>
        <taxon>ecological metagenomes</taxon>
    </lineage>
</organism>
<accession>X1F709</accession>
<reference evidence="1" key="1">
    <citation type="journal article" date="2014" name="Front. Microbiol.">
        <title>High frequency of phylogenetically diverse reductive dehalogenase-homologous genes in deep subseafloor sedimentary metagenomes.</title>
        <authorList>
            <person name="Kawai M."/>
            <person name="Futagami T."/>
            <person name="Toyoda A."/>
            <person name="Takaki Y."/>
            <person name="Nishi S."/>
            <person name="Hori S."/>
            <person name="Arai W."/>
            <person name="Tsubouchi T."/>
            <person name="Morono Y."/>
            <person name="Uchiyama I."/>
            <person name="Ito T."/>
            <person name="Fujiyama A."/>
            <person name="Inagaki F."/>
            <person name="Takami H."/>
        </authorList>
    </citation>
    <scope>NUCLEOTIDE SEQUENCE</scope>
    <source>
        <strain evidence="1">Expedition CK06-06</strain>
    </source>
</reference>
<dbReference type="AlphaFoldDB" id="X1F709"/>
<sequence length="116" mass="12682">MFRHWFDARWPKPRDHHGEFDRHAGNYRVINTFATVGVASAIVRQADENRHALTFTNSSANNIWLSKGAVAVIGSGVFLAPNGSVTAKIDAYGYFYRGPWAAIATGAASNMGIVDE</sequence>